<keyword evidence="3" id="KW-1185">Reference proteome</keyword>
<evidence type="ECO:0000256" key="1">
    <source>
        <dbReference type="SAM" id="MobiDB-lite"/>
    </source>
</evidence>
<dbReference type="Proteomes" id="UP000265962">
    <property type="component" value="Unassembled WGS sequence"/>
</dbReference>
<accession>A0A375I1Q4</accession>
<evidence type="ECO:0000313" key="3">
    <source>
        <dbReference type="Proteomes" id="UP000265962"/>
    </source>
</evidence>
<protein>
    <recommendedName>
        <fullName evidence="4">Adhesin domain-containing protein</fullName>
    </recommendedName>
</protein>
<dbReference type="EMBL" id="OMOH01000005">
    <property type="protein sequence ID" value="SPF68577.1"/>
    <property type="molecule type" value="Genomic_DNA"/>
</dbReference>
<reference evidence="3" key="1">
    <citation type="submission" date="2018-02" db="EMBL/GenBank/DDBJ databases">
        <authorList>
            <person name="Hornung B."/>
        </authorList>
    </citation>
    <scope>NUCLEOTIDE SEQUENCE [LARGE SCALE GENOMIC DNA]</scope>
</reference>
<organism evidence="2 3">
    <name type="scientific">Propionibacterium ruminifibrarum</name>
    <dbReference type="NCBI Taxonomy" id="1962131"/>
    <lineage>
        <taxon>Bacteria</taxon>
        <taxon>Bacillati</taxon>
        <taxon>Actinomycetota</taxon>
        <taxon>Actinomycetes</taxon>
        <taxon>Propionibacteriales</taxon>
        <taxon>Propionibacteriaceae</taxon>
        <taxon>Propionibacterium</taxon>
    </lineage>
</organism>
<dbReference type="AlphaFoldDB" id="A0A375I1Q4"/>
<name>A0A375I1Q4_9ACTN</name>
<evidence type="ECO:0008006" key="4">
    <source>
        <dbReference type="Google" id="ProtNLM"/>
    </source>
</evidence>
<evidence type="ECO:0000313" key="2">
    <source>
        <dbReference type="EMBL" id="SPF68577.1"/>
    </source>
</evidence>
<proteinExistence type="predicted"/>
<gene>
    <name evidence="2" type="ORF">PROPJV5_1559</name>
</gene>
<feature type="region of interest" description="Disordered" evidence="1">
    <location>
        <begin position="43"/>
        <end position="66"/>
    </location>
</feature>
<sequence>MTPYIDVMSDSPKLDAILSELAGGVIDTAEASRRIAALRQGGDEPAALPATEGLEPIPELTGSGGMRSVTITATGQRVRVIGDEAVTTVTISGPHTVRRTADGLAITATGRLGPSVKGFSPVHPPRTASDLKQLGLGPALEVRVNPHIQVNAQLSGGSLRSQDVPHWGRVRVSAGATRLRGVAQLNDGLFQAGSATVNGPVSLGLNTIRVESGSLIVELTERADVSLSATNQLGVVRWPGEKGGHFDEYVVGHGLARLELSGVMSRIAIRDLVAFPEEADRPTASERVRDGARVVVTKIRDAQAAHTDGGQDAAGAEEE</sequence>